<gene>
    <name evidence="1" type="ordered locus">ambt_07425</name>
</gene>
<protein>
    <submittedName>
        <fullName evidence="1">Uncharacterized protein</fullName>
    </submittedName>
</protein>
<reference evidence="1 2" key="1">
    <citation type="journal article" date="2011" name="J. Bacteriol.">
        <title>Complete genome sequence of the polycyclic aromatic hydrocarbon-degrading bacterium Alteromonas sp. strain SN2.</title>
        <authorList>
            <person name="Jin H.M."/>
            <person name="Jeong H."/>
            <person name="Moon E.J."/>
            <person name="Math R.K."/>
            <person name="Lee K."/>
            <person name="Kim H.J."/>
            <person name="Jeon C.O."/>
            <person name="Oh T.K."/>
            <person name="Kim J.F."/>
        </authorList>
    </citation>
    <scope>NUCLEOTIDE SEQUENCE [LARGE SCALE GENOMIC DNA]</scope>
    <source>
        <strain evidence="2">JCM 17741 / KACC 18427 / KCTC 11700BP / SN2</strain>
    </source>
</reference>
<dbReference type="AlphaFoldDB" id="F5Z7H5"/>
<proteinExistence type="predicted"/>
<dbReference type="EMBL" id="CP002339">
    <property type="protein sequence ID" value="AEF03018.1"/>
    <property type="molecule type" value="Genomic_DNA"/>
</dbReference>
<dbReference type="RefSeq" id="WP_013783958.1">
    <property type="nucleotide sequence ID" value="NC_015554.1"/>
</dbReference>
<keyword evidence="2" id="KW-1185">Reference proteome</keyword>
<accession>F5Z7H5</accession>
<evidence type="ECO:0000313" key="2">
    <source>
        <dbReference type="Proteomes" id="UP000000683"/>
    </source>
</evidence>
<dbReference type="HOGENOM" id="CLU_2505476_0_0_6"/>
<organism evidence="1 2">
    <name type="scientific">Alteromonas naphthalenivorans</name>
    <dbReference type="NCBI Taxonomy" id="715451"/>
    <lineage>
        <taxon>Bacteria</taxon>
        <taxon>Pseudomonadati</taxon>
        <taxon>Pseudomonadota</taxon>
        <taxon>Gammaproteobacteria</taxon>
        <taxon>Alteromonadales</taxon>
        <taxon>Alteromonadaceae</taxon>
        <taxon>Alteromonas/Salinimonas group</taxon>
        <taxon>Alteromonas</taxon>
    </lineage>
</organism>
<name>F5Z7H5_ALTNA</name>
<sequence length="85" mass="9564">MRICIDEAEATIARIGASLGKAIQGDLSVTNIVNTARKKAKTSLVIEPLVRDLIDEHKKNTGETVRFHRIEGKAVFFYFQKKEAY</sequence>
<dbReference type="Proteomes" id="UP000000683">
    <property type="component" value="Chromosome"/>
</dbReference>
<dbReference type="KEGG" id="alt:ambt_07425"/>
<evidence type="ECO:0000313" key="1">
    <source>
        <dbReference type="EMBL" id="AEF03018.1"/>
    </source>
</evidence>